<dbReference type="SMART" id="SM00490">
    <property type="entry name" value="HELICc"/>
    <property type="match status" value="1"/>
</dbReference>
<keyword evidence="16" id="KW-0539">Nucleus</keyword>
<evidence type="ECO:0000256" key="8">
    <source>
        <dbReference type="ARBA" id="ARBA00022759"/>
    </source>
</evidence>
<dbReference type="Pfam" id="PF00636">
    <property type="entry name" value="Ribonuclease_3"/>
    <property type="match status" value="2"/>
</dbReference>
<evidence type="ECO:0000259" key="21">
    <source>
        <dbReference type="PROSITE" id="PS51194"/>
    </source>
</evidence>
<evidence type="ECO:0000256" key="6">
    <source>
        <dbReference type="ARBA" id="ARBA00022737"/>
    </source>
</evidence>
<dbReference type="InterPro" id="IPR000999">
    <property type="entry name" value="RNase_III_dom"/>
</dbReference>
<dbReference type="Pfam" id="PF00271">
    <property type="entry name" value="Helicase_C"/>
    <property type="match status" value="1"/>
</dbReference>
<feature type="region of interest" description="Disordered" evidence="18">
    <location>
        <begin position="1265"/>
        <end position="1291"/>
    </location>
</feature>
<evidence type="ECO:0000256" key="11">
    <source>
        <dbReference type="ARBA" id="ARBA00022840"/>
    </source>
</evidence>
<reference evidence="23" key="1">
    <citation type="journal article" date="2019" name="Sci. Rep.">
        <title>Draft genome of Tanacetum cinerariifolium, the natural source of mosquito coil.</title>
        <authorList>
            <person name="Yamashiro T."/>
            <person name="Shiraishi A."/>
            <person name="Satake H."/>
            <person name="Nakayama K."/>
        </authorList>
    </citation>
    <scope>NUCLEOTIDE SEQUENCE</scope>
</reference>
<evidence type="ECO:0000259" key="19">
    <source>
        <dbReference type="PROSITE" id="PS50142"/>
    </source>
</evidence>
<dbReference type="GO" id="GO:0046872">
    <property type="term" value="F:metal ion binding"/>
    <property type="evidence" value="ECO:0007669"/>
    <property type="project" value="UniProtKB-KW"/>
</dbReference>
<feature type="domain" description="RNase III" evidence="19">
    <location>
        <begin position="1027"/>
        <end position="1168"/>
    </location>
</feature>
<evidence type="ECO:0000256" key="16">
    <source>
        <dbReference type="ARBA" id="ARBA00023242"/>
    </source>
</evidence>
<dbReference type="SMART" id="SM00949">
    <property type="entry name" value="PAZ"/>
    <property type="match status" value="1"/>
</dbReference>
<keyword evidence="8" id="KW-0255">Endonuclease</keyword>
<gene>
    <name evidence="22" type="ORF">Tci_361588</name>
    <name evidence="23" type="ORF">Tci_365351</name>
</gene>
<proteinExistence type="inferred from homology"/>
<dbReference type="GO" id="GO:0005634">
    <property type="term" value="C:nucleus"/>
    <property type="evidence" value="ECO:0007669"/>
    <property type="project" value="UniProtKB-SubCell"/>
</dbReference>
<dbReference type="EMBL" id="BKCJ010140004">
    <property type="protein sequence ID" value="GEX93376.1"/>
    <property type="molecule type" value="Genomic_DNA"/>
</dbReference>
<keyword evidence="4" id="KW-0540">Nuclease</keyword>
<dbReference type="Gene3D" id="3.30.160.20">
    <property type="match status" value="1"/>
</dbReference>
<dbReference type="Gene3D" id="3.40.50.300">
    <property type="entry name" value="P-loop containing nucleotide triphosphate hydrolases"/>
    <property type="match status" value="2"/>
</dbReference>
<dbReference type="EMBL" id="BKCJ010137400">
    <property type="protein sequence ID" value="GEX89613.1"/>
    <property type="molecule type" value="Genomic_DNA"/>
</dbReference>
<evidence type="ECO:0000256" key="10">
    <source>
        <dbReference type="ARBA" id="ARBA00022806"/>
    </source>
</evidence>
<dbReference type="GO" id="GO:0005737">
    <property type="term" value="C:cytoplasm"/>
    <property type="evidence" value="ECO:0007669"/>
    <property type="project" value="TreeGrafter"/>
</dbReference>
<keyword evidence="15" id="KW-0464">Manganese</keyword>
<keyword evidence="7" id="KW-0547">Nucleotide-binding</keyword>
<dbReference type="SUPFAM" id="SSF69065">
    <property type="entry name" value="RNase III domain-like"/>
    <property type="match status" value="2"/>
</dbReference>
<dbReference type="FunFam" id="1.10.1520.10:FF:000004">
    <property type="entry name" value="Endoribonuclease dicer-like 1"/>
    <property type="match status" value="1"/>
</dbReference>
<evidence type="ECO:0000256" key="17">
    <source>
        <dbReference type="ARBA" id="ARBA00035116"/>
    </source>
</evidence>
<feature type="non-terminal residue" evidence="23">
    <location>
        <position position="1"/>
    </location>
</feature>
<evidence type="ECO:0000256" key="2">
    <source>
        <dbReference type="ARBA" id="ARBA00001946"/>
    </source>
</evidence>
<evidence type="ECO:0000256" key="14">
    <source>
        <dbReference type="ARBA" id="ARBA00023158"/>
    </source>
</evidence>
<dbReference type="FunFam" id="1.10.1520.10:FF:000008">
    <property type="entry name" value="Dicer-like 104"/>
    <property type="match status" value="1"/>
</dbReference>
<dbReference type="CDD" id="cd00593">
    <property type="entry name" value="RIBOc"/>
    <property type="match status" value="2"/>
</dbReference>
<comment type="cofactor">
    <cofactor evidence="2">
        <name>Mg(2+)</name>
        <dbReference type="ChEBI" id="CHEBI:18420"/>
    </cofactor>
</comment>
<evidence type="ECO:0000256" key="13">
    <source>
        <dbReference type="ARBA" id="ARBA00022884"/>
    </source>
</evidence>
<evidence type="ECO:0000256" key="7">
    <source>
        <dbReference type="ARBA" id="ARBA00022741"/>
    </source>
</evidence>
<dbReference type="Gene3D" id="1.10.1520.10">
    <property type="entry name" value="Ribonuclease III domain"/>
    <property type="match status" value="2"/>
</dbReference>
<dbReference type="GO" id="GO:0004525">
    <property type="term" value="F:ribonuclease III activity"/>
    <property type="evidence" value="ECO:0007669"/>
    <property type="project" value="InterPro"/>
</dbReference>
<keyword evidence="14" id="KW-0943">RNA-mediated gene silencing</keyword>
<evidence type="ECO:0000256" key="9">
    <source>
        <dbReference type="ARBA" id="ARBA00022801"/>
    </source>
</evidence>
<keyword evidence="11" id="KW-0067">ATP-binding</keyword>
<evidence type="ECO:0000256" key="5">
    <source>
        <dbReference type="ARBA" id="ARBA00022723"/>
    </source>
</evidence>
<dbReference type="SMART" id="SM00535">
    <property type="entry name" value="RIBOc"/>
    <property type="match status" value="2"/>
</dbReference>
<dbReference type="PANTHER" id="PTHR14950">
    <property type="entry name" value="DICER-RELATED"/>
    <property type="match status" value="1"/>
</dbReference>
<evidence type="ECO:0000256" key="1">
    <source>
        <dbReference type="ARBA" id="ARBA00001936"/>
    </source>
</evidence>
<dbReference type="InterPro" id="IPR001650">
    <property type="entry name" value="Helicase_C-like"/>
</dbReference>
<dbReference type="GO" id="GO:0004386">
    <property type="term" value="F:helicase activity"/>
    <property type="evidence" value="ECO:0007669"/>
    <property type="project" value="UniProtKB-KW"/>
</dbReference>
<dbReference type="Pfam" id="PF02170">
    <property type="entry name" value="PAZ"/>
    <property type="match status" value="1"/>
</dbReference>
<dbReference type="SUPFAM" id="SSF52540">
    <property type="entry name" value="P-loop containing nucleoside triphosphate hydrolases"/>
    <property type="match status" value="1"/>
</dbReference>
<accession>A0A699HJM8</accession>
<dbReference type="GO" id="GO:0005524">
    <property type="term" value="F:ATP binding"/>
    <property type="evidence" value="ECO:0007669"/>
    <property type="project" value="UniProtKB-KW"/>
</dbReference>
<evidence type="ECO:0000256" key="12">
    <source>
        <dbReference type="ARBA" id="ARBA00022842"/>
    </source>
</evidence>
<protein>
    <submittedName>
        <fullName evidence="23">Endoribonuclease Dicer homolog 3a isoform X1</fullName>
    </submittedName>
</protein>
<keyword evidence="6" id="KW-0677">Repeat</keyword>
<dbReference type="GO" id="GO:0003723">
    <property type="term" value="F:RNA binding"/>
    <property type="evidence" value="ECO:0007669"/>
    <property type="project" value="UniProtKB-KW"/>
</dbReference>
<keyword evidence="10" id="KW-0347">Helicase</keyword>
<dbReference type="InterPro" id="IPR036085">
    <property type="entry name" value="PAZ_dom_sf"/>
</dbReference>
<dbReference type="Gene3D" id="2.170.260.10">
    <property type="entry name" value="paz domain"/>
    <property type="match status" value="1"/>
</dbReference>
<evidence type="ECO:0000256" key="4">
    <source>
        <dbReference type="ARBA" id="ARBA00022722"/>
    </source>
</evidence>
<feature type="domain" description="RNase III" evidence="19">
    <location>
        <begin position="814"/>
        <end position="986"/>
    </location>
</feature>
<dbReference type="InterPro" id="IPR036389">
    <property type="entry name" value="RNase_III_sf"/>
</dbReference>
<evidence type="ECO:0000313" key="22">
    <source>
        <dbReference type="EMBL" id="GEX89613.1"/>
    </source>
</evidence>
<evidence type="ECO:0000256" key="18">
    <source>
        <dbReference type="SAM" id="MobiDB-lite"/>
    </source>
</evidence>
<comment type="caution">
    <text evidence="23">The sequence shown here is derived from an EMBL/GenBank/DDBJ whole genome shotgun (WGS) entry which is preliminary data.</text>
</comment>
<evidence type="ECO:0000313" key="23">
    <source>
        <dbReference type="EMBL" id="GEX93376.1"/>
    </source>
</evidence>
<dbReference type="PROSITE" id="PS50821">
    <property type="entry name" value="PAZ"/>
    <property type="match status" value="1"/>
</dbReference>
<name>A0A699HJM8_TANCI</name>
<feature type="domain" description="PAZ" evidence="20">
    <location>
        <begin position="672"/>
        <end position="789"/>
    </location>
</feature>
<keyword evidence="9" id="KW-0378">Hydrolase</keyword>
<dbReference type="GO" id="GO:0010267">
    <property type="term" value="P:ta-siRNA processing"/>
    <property type="evidence" value="ECO:0007669"/>
    <property type="project" value="UniProtKB-ARBA"/>
</dbReference>
<keyword evidence="12" id="KW-0460">Magnesium</keyword>
<dbReference type="PROSITE" id="PS50142">
    <property type="entry name" value="RNASE_3_2"/>
    <property type="match status" value="2"/>
</dbReference>
<evidence type="ECO:0000256" key="15">
    <source>
        <dbReference type="ARBA" id="ARBA00023211"/>
    </source>
</evidence>
<sequence length="1424" mass="161059">QFSVVRESTDLMVEYYHETNMGAKDGKKVKKWDSAFWEHETDRNQVMVMTPQILLDALRNGYIKFKMIWLLVIDECHRASGNHPYASIMKEFYLKAINKPEVFGITECAVAEQGVSSSRECEAQVTTLERGRDCKAYTIQNRTDVKNVTPSPSHNNCFYQPAKVDHAELKVKLESLKLKFGVQLLEMQISMGSNYKDTDEKHEILRTRLSNEYANIIYCIDGLGLLCAYDALNILIANATKSVEECDIFQQSWSKYVCFLVEVLSIVGKYLPYGHENVLDAGCDYENMVAAGYISPKLNQLFHLFQSFREATKVSCLIFVETVITAQVLEIIVKRVADLSHFKVSCLSGNSTSVDVMSPKLKKKTVDLFRKVNLLFTTHVVDEGISMPKCSTLICFDIPKTVPSIVQSRGRARQSGRQFIIMLERGNAKQREHVCNIIQREQTTMKSNKKQNHKKGAVKPDIEDPLEKMSAKIAQEQASGSGSAKRKELHGITPIRALSGTWGDKIDGNAHFYGYKVSFSCSIADMKFSSFVFLVESKLGDDVANIEMNLYMASNFVKCNVSSLVELHLNAEQISKAKGFHELCFNGTYGELYIGSTKLGEPREFLLETNQTLWNPSYMYLLLPLESLEPLRISWKEIDSCVSVVEFIKKNSIFKAEKNSMDIVMMDSDGDDMIHFANKSLHKDEVKDVVVLAIHTGKMYFVLELLEDEIADSPFDGNAKKYSSFTDYFRKEYGINLKYPQQHLLLLKPSGRAHNILLDFHDEGVLHGNVETDRQRYARIPPELLVVIDARIEAVKSIYLLPSLMHRIESLMLASQLCEEIEGQSTDLHISKCLILEAITTLRCNESFSMERLELLGDSVLKFAVSCDLYLEYTTTQEGHLSSRRSWQVCNSTLYNLGIACRLQGYIRDTAFVPTRWTAPGQLALKPFPCDHGIGTIDVPVESKYQTEDPIIHTGQCCDMGHRWLWSKTVSDCVESLVGAYFVGGGLAGALHCMKWLGMSCELDPSRVKEALEIASLHTHTPKLDVIQCLEKKLGYEFKVKGLLLEAITHSSDHDQGEVGYCYQRLKFLGDSVLDVLITWYLYSQHKDIEPAELTELRSASVNNENFAFAAVRGNLYPHLQYRSNFLHTQIADYVKSVTTSSIDVKKTPKALGDLVESIAGALLVDTKLNLDEVWRIFEPLLSPIVTPDKLELPPMRDLMEMCDLLGYLVKDTCRTKGDTVIVELHLQLKDELLVGTGFGSTWKFARGQAALRLLKELEKRGFTKPGQVQDNKDAEMDNENDSNENTKTTVLSSQQLADRKYVHGCLMKKEFYANRKVADIQSISFQKKGGPRTSLFELCVKKQWPKPTFTSYWLKSKSAMEIGQGVDKRTAQKRFESRISLSIPAYGDVELMGDSRADKKSSLDSAALLMLYELQRLQMIKIE</sequence>
<organism evidence="23">
    <name type="scientific">Tanacetum cinerariifolium</name>
    <name type="common">Dalmatian daisy</name>
    <name type="synonym">Chrysanthemum cinerariifolium</name>
    <dbReference type="NCBI Taxonomy" id="118510"/>
    <lineage>
        <taxon>Eukaryota</taxon>
        <taxon>Viridiplantae</taxon>
        <taxon>Streptophyta</taxon>
        <taxon>Embryophyta</taxon>
        <taxon>Tracheophyta</taxon>
        <taxon>Spermatophyta</taxon>
        <taxon>Magnoliopsida</taxon>
        <taxon>eudicotyledons</taxon>
        <taxon>Gunneridae</taxon>
        <taxon>Pentapetalae</taxon>
        <taxon>asterids</taxon>
        <taxon>campanulids</taxon>
        <taxon>Asterales</taxon>
        <taxon>Asteraceae</taxon>
        <taxon>Asteroideae</taxon>
        <taxon>Anthemideae</taxon>
        <taxon>Anthemidinae</taxon>
        <taxon>Tanacetum</taxon>
    </lineage>
</organism>
<evidence type="ECO:0000259" key="20">
    <source>
        <dbReference type="PROSITE" id="PS50821"/>
    </source>
</evidence>
<dbReference type="InterPro" id="IPR027417">
    <property type="entry name" value="P-loop_NTPase"/>
</dbReference>
<comment type="similarity">
    <text evidence="17">Belongs to the helicase family. Dicer subfamily.</text>
</comment>
<comment type="subcellular location">
    <subcellularLocation>
        <location evidence="3">Nucleus</location>
    </subcellularLocation>
</comment>
<evidence type="ECO:0000256" key="3">
    <source>
        <dbReference type="ARBA" id="ARBA00004123"/>
    </source>
</evidence>
<keyword evidence="5" id="KW-0479">Metal-binding</keyword>
<keyword evidence="13" id="KW-0694">RNA-binding</keyword>
<comment type="cofactor">
    <cofactor evidence="1">
        <name>Mn(2+)</name>
        <dbReference type="ChEBI" id="CHEBI:29035"/>
    </cofactor>
</comment>
<dbReference type="SUPFAM" id="SSF101690">
    <property type="entry name" value="PAZ domain"/>
    <property type="match status" value="1"/>
</dbReference>
<feature type="domain" description="Helicase C-terminal" evidence="21">
    <location>
        <begin position="297"/>
        <end position="453"/>
    </location>
</feature>
<dbReference type="InterPro" id="IPR003100">
    <property type="entry name" value="PAZ_dom"/>
</dbReference>
<dbReference type="PANTHER" id="PTHR14950:SF46">
    <property type="entry name" value="ENDORIBONUCLEASE DICER HOMOLOG 3"/>
    <property type="match status" value="1"/>
</dbReference>
<dbReference type="PROSITE" id="PS51194">
    <property type="entry name" value="HELICASE_CTER"/>
    <property type="match status" value="1"/>
</dbReference>